<dbReference type="EnsemblMetazoa" id="PPA37301.1">
    <property type="protein sequence ID" value="PPA37301.1"/>
    <property type="gene ID" value="WBGene00275670"/>
</dbReference>
<dbReference type="AlphaFoldDB" id="A0A2A6BRW4"/>
<accession>A0A8R1YT09</accession>
<proteinExistence type="predicted"/>
<gene>
    <name evidence="2" type="primary">WBGene00275670</name>
</gene>
<evidence type="ECO:0000313" key="2">
    <source>
        <dbReference type="EnsemblMetazoa" id="PPA37301.1"/>
    </source>
</evidence>
<dbReference type="Proteomes" id="UP000005239">
    <property type="component" value="Unassembled WGS sequence"/>
</dbReference>
<evidence type="ECO:0000313" key="3">
    <source>
        <dbReference type="Proteomes" id="UP000005239"/>
    </source>
</evidence>
<feature type="region of interest" description="Disordered" evidence="1">
    <location>
        <begin position="121"/>
        <end position="141"/>
    </location>
</feature>
<feature type="compositionally biased region" description="Basic and acidic residues" evidence="1">
    <location>
        <begin position="127"/>
        <end position="141"/>
    </location>
</feature>
<organism evidence="2 3">
    <name type="scientific">Pristionchus pacificus</name>
    <name type="common">Parasitic nematode worm</name>
    <dbReference type="NCBI Taxonomy" id="54126"/>
    <lineage>
        <taxon>Eukaryota</taxon>
        <taxon>Metazoa</taxon>
        <taxon>Ecdysozoa</taxon>
        <taxon>Nematoda</taxon>
        <taxon>Chromadorea</taxon>
        <taxon>Rhabditida</taxon>
        <taxon>Rhabditina</taxon>
        <taxon>Diplogasteromorpha</taxon>
        <taxon>Diplogasteroidea</taxon>
        <taxon>Neodiplogasteridae</taxon>
        <taxon>Pristionchus</taxon>
    </lineage>
</organism>
<name>A0A2A6BRW4_PRIPA</name>
<reference evidence="3" key="1">
    <citation type="journal article" date="2008" name="Nat. Genet.">
        <title>The Pristionchus pacificus genome provides a unique perspective on nematode lifestyle and parasitism.</title>
        <authorList>
            <person name="Dieterich C."/>
            <person name="Clifton S.W."/>
            <person name="Schuster L.N."/>
            <person name="Chinwalla A."/>
            <person name="Delehaunty K."/>
            <person name="Dinkelacker I."/>
            <person name="Fulton L."/>
            <person name="Fulton R."/>
            <person name="Godfrey J."/>
            <person name="Minx P."/>
            <person name="Mitreva M."/>
            <person name="Roeseler W."/>
            <person name="Tian H."/>
            <person name="Witte H."/>
            <person name="Yang S.P."/>
            <person name="Wilson R.K."/>
            <person name="Sommer R.J."/>
        </authorList>
    </citation>
    <scope>NUCLEOTIDE SEQUENCE [LARGE SCALE GENOMIC DNA]</scope>
    <source>
        <strain evidence="3">PS312</strain>
    </source>
</reference>
<reference evidence="2" key="2">
    <citation type="submission" date="2022-06" db="UniProtKB">
        <authorList>
            <consortium name="EnsemblMetazoa"/>
        </authorList>
    </citation>
    <scope>IDENTIFICATION</scope>
    <source>
        <strain evidence="2">PS312</strain>
    </source>
</reference>
<accession>A0A2A6BRW4</accession>
<evidence type="ECO:0000256" key="1">
    <source>
        <dbReference type="SAM" id="MobiDB-lite"/>
    </source>
</evidence>
<sequence>MNVPIVFSIVKNLGTQSFRESSFFTVLTLVRFLGKRAHSNSHATATVNIILENLAKKKINVFITRRVERSSSLLLSSSFSLPMTGGERIKFRLLFLSIKIRARILIDEREFVIFWRRMKRKGGGNRSEGEERERKLEIAPA</sequence>
<protein>
    <submittedName>
        <fullName evidence="2">Uncharacterized protein</fullName>
    </submittedName>
</protein>
<keyword evidence="3" id="KW-1185">Reference proteome</keyword>